<proteinExistence type="predicted"/>
<evidence type="ECO:0000313" key="3">
    <source>
        <dbReference type="Proteomes" id="UP000076079"/>
    </source>
</evidence>
<dbReference type="RefSeq" id="WP_110173338.1">
    <property type="nucleotide sequence ID" value="NZ_CP015136.1"/>
</dbReference>
<evidence type="ECO:0000256" key="1">
    <source>
        <dbReference type="SAM" id="SignalP"/>
    </source>
</evidence>
<protein>
    <submittedName>
        <fullName evidence="2">Putative dienelactone hydrolase</fullName>
    </submittedName>
</protein>
<name>A0A143PUH8_LUTPR</name>
<reference evidence="3" key="2">
    <citation type="submission" date="2016-04" db="EMBL/GenBank/DDBJ databases">
        <title>First Complete Genome Sequence of a Subdivision 6 Acidobacterium.</title>
        <authorList>
            <person name="Huang S."/>
            <person name="Vieira S."/>
            <person name="Bunk B."/>
            <person name="Riedel T."/>
            <person name="Sproeer C."/>
            <person name="Overmann J."/>
        </authorList>
    </citation>
    <scope>NUCLEOTIDE SEQUENCE [LARGE SCALE GENOMIC DNA]</scope>
    <source>
        <strain evidence="3">DSM 100886 HEG_-6_39</strain>
    </source>
</reference>
<dbReference type="InterPro" id="IPR029058">
    <property type="entry name" value="AB_hydrolase_fold"/>
</dbReference>
<keyword evidence="1" id="KW-0732">Signal</keyword>
<evidence type="ECO:0000313" key="2">
    <source>
        <dbReference type="EMBL" id="AMY11823.1"/>
    </source>
</evidence>
<sequence precursor="true">MDLGRALRVALIVSMLCALAACHRHALISVPASAPGDPVLSIAGDPESESGATWTLVGTLDGTTVDLQGILLKPRGPGPFPAVVLSHGAGGDAQSYGHALGGVMRTWGLVCIAVNYTHARGVPLGAPGTVLQQGASPPNAFRAHAAVTVLARVRYVDVQRVAAHGHSMGAFVTTAFVAAYPGDVRVGSHTAGGVLVDAIHHDGIPLPSVAEARRVQAPYQWHHGLLDYAVPFFLDSRFDSVLTAPHEGHLYRRLGHAEVATDPEMLSRVRAWYTAHGMF</sequence>
<dbReference type="AlphaFoldDB" id="A0A143PUH8"/>
<dbReference type="KEGG" id="abac:LuPra_05088"/>
<feature type="signal peptide" evidence="1">
    <location>
        <begin position="1"/>
        <end position="20"/>
    </location>
</feature>
<feature type="chain" id="PRO_5007511994" evidence="1">
    <location>
        <begin position="21"/>
        <end position="279"/>
    </location>
</feature>
<dbReference type="EMBL" id="CP015136">
    <property type="protein sequence ID" value="AMY11823.1"/>
    <property type="molecule type" value="Genomic_DNA"/>
</dbReference>
<accession>A0A143PUH8</accession>
<dbReference type="OrthoDB" id="53505at2"/>
<gene>
    <name evidence="2" type="ORF">LuPra_05088</name>
</gene>
<keyword evidence="3" id="KW-1185">Reference proteome</keyword>
<keyword evidence="2" id="KW-0378">Hydrolase</keyword>
<dbReference type="PROSITE" id="PS51257">
    <property type="entry name" value="PROKAR_LIPOPROTEIN"/>
    <property type="match status" value="1"/>
</dbReference>
<dbReference type="Gene3D" id="3.40.50.1820">
    <property type="entry name" value="alpha/beta hydrolase"/>
    <property type="match status" value="1"/>
</dbReference>
<organism evidence="2 3">
    <name type="scientific">Luteitalea pratensis</name>
    <dbReference type="NCBI Taxonomy" id="1855912"/>
    <lineage>
        <taxon>Bacteria</taxon>
        <taxon>Pseudomonadati</taxon>
        <taxon>Acidobacteriota</taxon>
        <taxon>Vicinamibacteria</taxon>
        <taxon>Vicinamibacterales</taxon>
        <taxon>Vicinamibacteraceae</taxon>
        <taxon>Luteitalea</taxon>
    </lineage>
</organism>
<dbReference type="Proteomes" id="UP000076079">
    <property type="component" value="Chromosome"/>
</dbReference>
<dbReference type="GO" id="GO:0016787">
    <property type="term" value="F:hydrolase activity"/>
    <property type="evidence" value="ECO:0007669"/>
    <property type="project" value="UniProtKB-KW"/>
</dbReference>
<reference evidence="2 3" key="1">
    <citation type="journal article" date="2016" name="Genome Announc.">
        <title>First Complete Genome Sequence of a Subdivision 6 Acidobacterium Strain.</title>
        <authorList>
            <person name="Huang S."/>
            <person name="Vieira S."/>
            <person name="Bunk B."/>
            <person name="Riedel T."/>
            <person name="Sproer C."/>
            <person name="Overmann J."/>
        </authorList>
    </citation>
    <scope>NUCLEOTIDE SEQUENCE [LARGE SCALE GENOMIC DNA]</scope>
    <source>
        <strain evidence="3">DSM 100886 HEG_-6_39</strain>
    </source>
</reference>
<dbReference type="SUPFAM" id="SSF53474">
    <property type="entry name" value="alpha/beta-Hydrolases"/>
    <property type="match status" value="1"/>
</dbReference>